<dbReference type="InterPro" id="IPR003782">
    <property type="entry name" value="SCO1/SenC"/>
</dbReference>
<feature type="binding site" evidence="3">
    <location>
        <position position="113"/>
    </location>
    <ligand>
        <name>Cu cation</name>
        <dbReference type="ChEBI" id="CHEBI:23378"/>
    </ligand>
</feature>
<proteinExistence type="inferred from homology"/>
<sequence>MRNVLPSRTLLFNTINAMSKRGIIGFALATLVPVAGYLIVDHYGKNAVPVPRYYVADSVRTIEKNGKQVEDTVFHTVQDFTLTNQLGQPVSLKDFPDKVIIADFFFTSCPSICPTLTRHLKRIQDAYGKVKNDTLLQILSFSIDPERDSVPRLLDYAAKYKISPDNWSLLTGDKKTIYNLARNEFFVPAVQQGDGGPDDFIHTEKFVLLDKYRHIRGYYNGLDTADLARLVNDISVLHLAKDRSQPGLFKRLFSNGNQPGTE</sequence>
<dbReference type="Proteomes" id="UP000244450">
    <property type="component" value="Unassembled WGS sequence"/>
</dbReference>
<dbReference type="SUPFAM" id="SSF52833">
    <property type="entry name" value="Thioredoxin-like"/>
    <property type="match status" value="1"/>
</dbReference>
<feature type="binding site" evidence="3">
    <location>
        <position position="202"/>
    </location>
    <ligand>
        <name>Cu cation</name>
        <dbReference type="ChEBI" id="CHEBI:23378"/>
    </ligand>
</feature>
<feature type="disulfide bond" description="Redox-active" evidence="4">
    <location>
        <begin position="109"/>
        <end position="113"/>
    </location>
</feature>
<evidence type="ECO:0000256" key="2">
    <source>
        <dbReference type="ARBA" id="ARBA00023008"/>
    </source>
</evidence>
<feature type="transmembrane region" description="Helical" evidence="5">
    <location>
        <begin position="21"/>
        <end position="40"/>
    </location>
</feature>
<dbReference type="PANTHER" id="PTHR12151:SF25">
    <property type="entry name" value="LINALOOL DEHYDRATASE_ISOMERASE DOMAIN-CONTAINING PROTEIN"/>
    <property type="match status" value="1"/>
</dbReference>
<dbReference type="PROSITE" id="PS51352">
    <property type="entry name" value="THIOREDOXIN_2"/>
    <property type="match status" value="1"/>
</dbReference>
<feature type="binding site" evidence="3">
    <location>
        <position position="109"/>
    </location>
    <ligand>
        <name>Cu cation</name>
        <dbReference type="ChEBI" id="CHEBI:23378"/>
    </ligand>
</feature>
<evidence type="ECO:0000256" key="1">
    <source>
        <dbReference type="ARBA" id="ARBA00010996"/>
    </source>
</evidence>
<dbReference type="InterPro" id="IPR036249">
    <property type="entry name" value="Thioredoxin-like_sf"/>
</dbReference>
<name>A0A2T7BM80_9BACT</name>
<organism evidence="7 8">
    <name type="scientific">Chitinophaga parva</name>
    <dbReference type="NCBI Taxonomy" id="2169414"/>
    <lineage>
        <taxon>Bacteria</taxon>
        <taxon>Pseudomonadati</taxon>
        <taxon>Bacteroidota</taxon>
        <taxon>Chitinophagia</taxon>
        <taxon>Chitinophagales</taxon>
        <taxon>Chitinophagaceae</taxon>
        <taxon>Chitinophaga</taxon>
    </lineage>
</organism>
<keyword evidence="2 3" id="KW-0186">Copper</keyword>
<dbReference type="PANTHER" id="PTHR12151">
    <property type="entry name" value="ELECTRON TRANSPORT PROTIN SCO1/SENC FAMILY MEMBER"/>
    <property type="match status" value="1"/>
</dbReference>
<feature type="domain" description="Thioredoxin" evidence="6">
    <location>
        <begin position="71"/>
        <end position="236"/>
    </location>
</feature>
<evidence type="ECO:0000256" key="5">
    <source>
        <dbReference type="SAM" id="Phobius"/>
    </source>
</evidence>
<evidence type="ECO:0000313" key="7">
    <source>
        <dbReference type="EMBL" id="PUZ28759.1"/>
    </source>
</evidence>
<evidence type="ECO:0000256" key="4">
    <source>
        <dbReference type="PIRSR" id="PIRSR603782-2"/>
    </source>
</evidence>
<keyword evidence="8" id="KW-1185">Reference proteome</keyword>
<dbReference type="EMBL" id="QCYK01000001">
    <property type="protein sequence ID" value="PUZ28759.1"/>
    <property type="molecule type" value="Genomic_DNA"/>
</dbReference>
<dbReference type="AlphaFoldDB" id="A0A2T7BM80"/>
<dbReference type="Pfam" id="PF02630">
    <property type="entry name" value="SCO1-SenC"/>
    <property type="match status" value="1"/>
</dbReference>
<dbReference type="GO" id="GO:0046872">
    <property type="term" value="F:metal ion binding"/>
    <property type="evidence" value="ECO:0007669"/>
    <property type="project" value="UniProtKB-KW"/>
</dbReference>
<accession>A0A2T7BM80</accession>
<keyword evidence="5" id="KW-1133">Transmembrane helix</keyword>
<reference evidence="7 8" key="1">
    <citation type="submission" date="2018-04" db="EMBL/GenBank/DDBJ databases">
        <title>Chitinophaga fuyangensis sp. nov., isolated from soil in a chemical factory.</title>
        <authorList>
            <person name="Chen K."/>
        </authorList>
    </citation>
    <scope>NUCLEOTIDE SEQUENCE [LARGE SCALE GENOMIC DNA]</scope>
    <source>
        <strain evidence="7 8">LY-1</strain>
    </source>
</reference>
<keyword evidence="3" id="KW-0479">Metal-binding</keyword>
<keyword evidence="4" id="KW-1015">Disulfide bond</keyword>
<comment type="similarity">
    <text evidence="1">Belongs to the SCO1/2 family.</text>
</comment>
<evidence type="ECO:0000256" key="3">
    <source>
        <dbReference type="PIRSR" id="PIRSR603782-1"/>
    </source>
</evidence>
<keyword evidence="5" id="KW-0472">Membrane</keyword>
<dbReference type="InterPro" id="IPR013766">
    <property type="entry name" value="Thioredoxin_domain"/>
</dbReference>
<evidence type="ECO:0000313" key="8">
    <source>
        <dbReference type="Proteomes" id="UP000244450"/>
    </source>
</evidence>
<comment type="caution">
    <text evidence="7">The sequence shown here is derived from an EMBL/GenBank/DDBJ whole genome shotgun (WGS) entry which is preliminary data.</text>
</comment>
<dbReference type="Gene3D" id="3.40.30.10">
    <property type="entry name" value="Glutaredoxin"/>
    <property type="match status" value="1"/>
</dbReference>
<protein>
    <submittedName>
        <fullName evidence="7">SCO family protein</fullName>
    </submittedName>
</protein>
<keyword evidence="5" id="KW-0812">Transmembrane</keyword>
<dbReference type="CDD" id="cd02968">
    <property type="entry name" value="SCO"/>
    <property type="match status" value="1"/>
</dbReference>
<gene>
    <name evidence="7" type="ORF">DCC81_04540</name>
</gene>
<evidence type="ECO:0000259" key="6">
    <source>
        <dbReference type="PROSITE" id="PS51352"/>
    </source>
</evidence>